<sequence>MAGNKIMTVTTSDELNSIKRNVASYGHGPCHVQYNNKKMAYTNAICRYTSCRCFSRPSLSSTSNSHIDLSSLGVLAFLMLCGSLLSAVFTISLPPPSYIHRFRPILASIISYLPCCSMPAYPYLILSARSNANQTQTPCFEAIARCS</sequence>
<comment type="caution">
    <text evidence="2">The sequence shown here is derived from an EMBL/GenBank/DDBJ whole genome shotgun (WGS) entry which is preliminary data.</text>
</comment>
<dbReference type="EMBL" id="MU866418">
    <property type="protein sequence ID" value="KAK4172502.1"/>
    <property type="molecule type" value="Genomic_DNA"/>
</dbReference>
<gene>
    <name evidence="2" type="ORF">QBC36DRAFT_73772</name>
</gene>
<feature type="transmembrane region" description="Helical" evidence="1">
    <location>
        <begin position="72"/>
        <end position="93"/>
    </location>
</feature>
<dbReference type="Proteomes" id="UP001302321">
    <property type="component" value="Unassembled WGS sequence"/>
</dbReference>
<accession>A0AAN6W2G9</accession>
<keyword evidence="1" id="KW-0472">Membrane</keyword>
<keyword evidence="1" id="KW-1133">Transmembrane helix</keyword>
<evidence type="ECO:0000313" key="3">
    <source>
        <dbReference type="Proteomes" id="UP001302321"/>
    </source>
</evidence>
<reference evidence="2" key="2">
    <citation type="submission" date="2023-05" db="EMBL/GenBank/DDBJ databases">
        <authorList>
            <consortium name="Lawrence Berkeley National Laboratory"/>
            <person name="Steindorff A."/>
            <person name="Hensen N."/>
            <person name="Bonometti L."/>
            <person name="Westerberg I."/>
            <person name="Brannstrom I.O."/>
            <person name="Guillou S."/>
            <person name="Cros-Aarteil S."/>
            <person name="Calhoun S."/>
            <person name="Haridas S."/>
            <person name="Kuo A."/>
            <person name="Mondo S."/>
            <person name="Pangilinan J."/>
            <person name="Riley R."/>
            <person name="Labutti K."/>
            <person name="Andreopoulos B."/>
            <person name="Lipzen A."/>
            <person name="Chen C."/>
            <person name="Yanf M."/>
            <person name="Daum C."/>
            <person name="Ng V."/>
            <person name="Clum A."/>
            <person name="Ohm R."/>
            <person name="Martin F."/>
            <person name="Silar P."/>
            <person name="Natvig D."/>
            <person name="Lalanne C."/>
            <person name="Gautier V."/>
            <person name="Ament-Velasquez S.L."/>
            <person name="Kruys A."/>
            <person name="Hutchinson M.I."/>
            <person name="Powell A.J."/>
            <person name="Barry K."/>
            <person name="Miller A.N."/>
            <person name="Grigoriev I.V."/>
            <person name="Debuchy R."/>
            <person name="Gladieux P."/>
            <person name="Thoren M.H."/>
            <person name="Johannesson H."/>
        </authorList>
    </citation>
    <scope>NUCLEOTIDE SEQUENCE</scope>
    <source>
        <strain evidence="2">CBS 892.96</strain>
    </source>
</reference>
<proteinExistence type="predicted"/>
<evidence type="ECO:0000313" key="2">
    <source>
        <dbReference type="EMBL" id="KAK4172502.1"/>
    </source>
</evidence>
<evidence type="ECO:0000256" key="1">
    <source>
        <dbReference type="SAM" id="Phobius"/>
    </source>
</evidence>
<keyword evidence="1" id="KW-0812">Transmembrane</keyword>
<keyword evidence="3" id="KW-1185">Reference proteome</keyword>
<reference evidence="2" key="1">
    <citation type="journal article" date="2023" name="Mol. Phylogenet. Evol.">
        <title>Genome-scale phylogeny and comparative genomics of the fungal order Sordariales.</title>
        <authorList>
            <person name="Hensen N."/>
            <person name="Bonometti L."/>
            <person name="Westerberg I."/>
            <person name="Brannstrom I.O."/>
            <person name="Guillou S."/>
            <person name="Cros-Aarteil S."/>
            <person name="Calhoun S."/>
            <person name="Haridas S."/>
            <person name="Kuo A."/>
            <person name="Mondo S."/>
            <person name="Pangilinan J."/>
            <person name="Riley R."/>
            <person name="LaButti K."/>
            <person name="Andreopoulos B."/>
            <person name="Lipzen A."/>
            <person name="Chen C."/>
            <person name="Yan M."/>
            <person name="Daum C."/>
            <person name="Ng V."/>
            <person name="Clum A."/>
            <person name="Steindorff A."/>
            <person name="Ohm R.A."/>
            <person name="Martin F."/>
            <person name="Silar P."/>
            <person name="Natvig D.O."/>
            <person name="Lalanne C."/>
            <person name="Gautier V."/>
            <person name="Ament-Velasquez S.L."/>
            <person name="Kruys A."/>
            <person name="Hutchinson M.I."/>
            <person name="Powell A.J."/>
            <person name="Barry K."/>
            <person name="Miller A.N."/>
            <person name="Grigoriev I.V."/>
            <person name="Debuchy R."/>
            <person name="Gladieux P."/>
            <person name="Hiltunen Thoren M."/>
            <person name="Johannesson H."/>
        </authorList>
    </citation>
    <scope>NUCLEOTIDE SEQUENCE</scope>
    <source>
        <strain evidence="2">CBS 892.96</strain>
    </source>
</reference>
<organism evidence="2 3">
    <name type="scientific">Triangularia setosa</name>
    <dbReference type="NCBI Taxonomy" id="2587417"/>
    <lineage>
        <taxon>Eukaryota</taxon>
        <taxon>Fungi</taxon>
        <taxon>Dikarya</taxon>
        <taxon>Ascomycota</taxon>
        <taxon>Pezizomycotina</taxon>
        <taxon>Sordariomycetes</taxon>
        <taxon>Sordariomycetidae</taxon>
        <taxon>Sordariales</taxon>
        <taxon>Podosporaceae</taxon>
        <taxon>Triangularia</taxon>
    </lineage>
</organism>
<feature type="transmembrane region" description="Helical" evidence="1">
    <location>
        <begin position="105"/>
        <end position="126"/>
    </location>
</feature>
<name>A0AAN6W2G9_9PEZI</name>
<dbReference type="AlphaFoldDB" id="A0AAN6W2G9"/>
<protein>
    <submittedName>
        <fullName evidence="2">Uncharacterized protein</fullName>
    </submittedName>
</protein>